<evidence type="ECO:0000259" key="3">
    <source>
        <dbReference type="Pfam" id="PF02709"/>
    </source>
</evidence>
<name>A0ABX1RW69_9FLAO</name>
<evidence type="ECO:0000256" key="1">
    <source>
        <dbReference type="ARBA" id="ARBA00022679"/>
    </source>
</evidence>
<organism evidence="4 5">
    <name type="scientific">Flavivirga algicola</name>
    <dbReference type="NCBI Taxonomy" id="2729136"/>
    <lineage>
        <taxon>Bacteria</taxon>
        <taxon>Pseudomonadati</taxon>
        <taxon>Bacteroidota</taxon>
        <taxon>Flavobacteriia</taxon>
        <taxon>Flavobacteriales</taxon>
        <taxon>Flavobacteriaceae</taxon>
        <taxon>Flavivirga</taxon>
    </lineage>
</organism>
<dbReference type="Pfam" id="PF00535">
    <property type="entry name" value="Glycos_transf_2"/>
    <property type="match status" value="1"/>
</dbReference>
<evidence type="ECO:0000313" key="4">
    <source>
        <dbReference type="EMBL" id="NMH86464.1"/>
    </source>
</evidence>
<dbReference type="PANTHER" id="PTHR43685">
    <property type="entry name" value="GLYCOSYLTRANSFERASE"/>
    <property type="match status" value="1"/>
</dbReference>
<evidence type="ECO:0000313" key="5">
    <source>
        <dbReference type="Proteomes" id="UP000746690"/>
    </source>
</evidence>
<accession>A0ABX1RW69</accession>
<dbReference type="SUPFAM" id="SSF53448">
    <property type="entry name" value="Nucleotide-diphospho-sugar transferases"/>
    <property type="match status" value="1"/>
</dbReference>
<dbReference type="InterPro" id="IPR027791">
    <property type="entry name" value="Galactosyl_T_C"/>
</dbReference>
<dbReference type="EMBL" id="JABBHF010000002">
    <property type="protein sequence ID" value="NMH86464.1"/>
    <property type="molecule type" value="Genomic_DNA"/>
</dbReference>
<dbReference type="PANTHER" id="PTHR43685:SF3">
    <property type="entry name" value="SLR2126 PROTEIN"/>
    <property type="match status" value="1"/>
</dbReference>
<dbReference type="Gene3D" id="3.90.550.10">
    <property type="entry name" value="Spore Coat Polysaccharide Biosynthesis Protein SpsA, Chain A"/>
    <property type="match status" value="1"/>
</dbReference>
<feature type="domain" description="Glycosyltransferase 2-like" evidence="2">
    <location>
        <begin position="5"/>
        <end position="160"/>
    </location>
</feature>
<comment type="caution">
    <text evidence="4">The sequence shown here is derived from an EMBL/GenBank/DDBJ whole genome shotgun (WGS) entry which is preliminary data.</text>
</comment>
<dbReference type="Proteomes" id="UP000746690">
    <property type="component" value="Unassembled WGS sequence"/>
</dbReference>
<keyword evidence="1" id="KW-0808">Transferase</keyword>
<reference evidence="4 5" key="1">
    <citation type="submission" date="2020-04" db="EMBL/GenBank/DDBJ databases">
        <title>A Flavivirga sp. nov.</title>
        <authorList>
            <person name="Sun X."/>
        </authorList>
    </citation>
    <scope>NUCLEOTIDE SEQUENCE [LARGE SCALE GENOMIC DNA]</scope>
    <source>
        <strain evidence="4 5">Y03</strain>
    </source>
</reference>
<protein>
    <submittedName>
        <fullName evidence="4">Glycosyltransferase</fullName>
    </submittedName>
</protein>
<sequence length="280" mass="32821">MESTLIITTYNWPEALELVLESVKNQAELPTEVIIADDGSTNETRQLIESFQNSFPVPLKHIWHNDKGFRRSAILNLAISKTDSDYIIQLDGDCIIHKNFVRDHLNSIEKGTYLFGSRVNLQEPYLNHLFKKKIITFSYLAKGIKKRNRNIHLPLLGSMLYKRNNKLSGKLRGCNLSYWKVDFLKVNGYNEDMTGWGREDSEFIIRMLNNGVQGKRLKYKAIVYHIWHKEKSKENLSVNNNIQESTLKNKLSWCENGIDKYLVERDDNRVFREMKFFDLL</sequence>
<dbReference type="Pfam" id="PF02709">
    <property type="entry name" value="Glyco_transf_7C"/>
    <property type="match status" value="1"/>
</dbReference>
<keyword evidence="5" id="KW-1185">Reference proteome</keyword>
<dbReference type="InterPro" id="IPR050834">
    <property type="entry name" value="Glycosyltransf_2"/>
</dbReference>
<gene>
    <name evidence="4" type="ORF">HHX25_03035</name>
</gene>
<evidence type="ECO:0000259" key="2">
    <source>
        <dbReference type="Pfam" id="PF00535"/>
    </source>
</evidence>
<dbReference type="InterPro" id="IPR029044">
    <property type="entry name" value="Nucleotide-diphossugar_trans"/>
</dbReference>
<proteinExistence type="predicted"/>
<dbReference type="CDD" id="cd06420">
    <property type="entry name" value="GT2_Chondriotin_Pol_N"/>
    <property type="match status" value="1"/>
</dbReference>
<feature type="domain" description="Galactosyltransferase C-terminal" evidence="3">
    <location>
        <begin position="170"/>
        <end position="229"/>
    </location>
</feature>
<dbReference type="InterPro" id="IPR001173">
    <property type="entry name" value="Glyco_trans_2-like"/>
</dbReference>